<organism evidence="14 15">
    <name type="scientific">Steinernema glaseri</name>
    <dbReference type="NCBI Taxonomy" id="37863"/>
    <lineage>
        <taxon>Eukaryota</taxon>
        <taxon>Metazoa</taxon>
        <taxon>Ecdysozoa</taxon>
        <taxon>Nematoda</taxon>
        <taxon>Chromadorea</taxon>
        <taxon>Rhabditida</taxon>
        <taxon>Tylenchina</taxon>
        <taxon>Panagrolaimomorpha</taxon>
        <taxon>Strongyloidoidea</taxon>
        <taxon>Steinernematidae</taxon>
        <taxon>Steinernema</taxon>
    </lineage>
</organism>
<feature type="domain" description="Peptidase M14" evidence="13">
    <location>
        <begin position="132"/>
        <end position="442"/>
    </location>
</feature>
<dbReference type="Gene3D" id="3.40.630.10">
    <property type="entry name" value="Zn peptidases"/>
    <property type="match status" value="1"/>
</dbReference>
<comment type="cofactor">
    <cofactor evidence="1">
        <name>Zn(2+)</name>
        <dbReference type="ChEBI" id="CHEBI:29105"/>
    </cofactor>
</comment>
<evidence type="ECO:0000259" key="13">
    <source>
        <dbReference type="PROSITE" id="PS52035"/>
    </source>
</evidence>
<dbReference type="InterPro" id="IPR000834">
    <property type="entry name" value="Peptidase_M14"/>
</dbReference>
<keyword evidence="6" id="KW-0732">Signal</keyword>
<keyword evidence="7" id="KW-0378">Hydrolase</keyword>
<evidence type="ECO:0000256" key="4">
    <source>
        <dbReference type="ARBA" id="ARBA00022670"/>
    </source>
</evidence>
<evidence type="ECO:0000256" key="9">
    <source>
        <dbReference type="ARBA" id="ARBA00023049"/>
    </source>
</evidence>
<dbReference type="SUPFAM" id="SSF53187">
    <property type="entry name" value="Zn-dependent exopeptidases"/>
    <property type="match status" value="1"/>
</dbReference>
<evidence type="ECO:0000256" key="2">
    <source>
        <dbReference type="ARBA" id="ARBA00005988"/>
    </source>
</evidence>
<keyword evidence="9" id="KW-0482">Metalloprotease</keyword>
<dbReference type="CDD" id="cd03860">
    <property type="entry name" value="M14_CP_A-B_like"/>
    <property type="match status" value="1"/>
</dbReference>
<evidence type="ECO:0000313" key="15">
    <source>
        <dbReference type="WBParaSite" id="L893_g15718.t1"/>
    </source>
</evidence>
<evidence type="ECO:0000256" key="3">
    <source>
        <dbReference type="ARBA" id="ARBA00022645"/>
    </source>
</evidence>
<keyword evidence="4" id="KW-0645">Protease</keyword>
<dbReference type="GO" id="GO:0005615">
    <property type="term" value="C:extracellular space"/>
    <property type="evidence" value="ECO:0007669"/>
    <property type="project" value="TreeGrafter"/>
</dbReference>
<proteinExistence type="inferred from homology"/>
<dbReference type="GO" id="GO:0004181">
    <property type="term" value="F:metallocarboxypeptidase activity"/>
    <property type="evidence" value="ECO:0007669"/>
    <property type="project" value="InterPro"/>
</dbReference>
<dbReference type="Pfam" id="PF00246">
    <property type="entry name" value="Peptidase_M14"/>
    <property type="match status" value="1"/>
</dbReference>
<evidence type="ECO:0000256" key="10">
    <source>
        <dbReference type="ARBA" id="ARBA00023157"/>
    </source>
</evidence>
<feature type="transmembrane region" description="Helical" evidence="12">
    <location>
        <begin position="15"/>
        <end position="39"/>
    </location>
</feature>
<comment type="similarity">
    <text evidence="2 11">Belongs to the peptidase M14 family.</text>
</comment>
<keyword evidence="14" id="KW-1185">Reference proteome</keyword>
<keyword evidence="12" id="KW-0472">Membrane</keyword>
<feature type="active site" description="Proton donor/acceptor" evidence="11">
    <location>
        <position position="403"/>
    </location>
</feature>
<dbReference type="GO" id="GO:0008270">
    <property type="term" value="F:zinc ion binding"/>
    <property type="evidence" value="ECO:0007669"/>
    <property type="project" value="InterPro"/>
</dbReference>
<evidence type="ECO:0000256" key="6">
    <source>
        <dbReference type="ARBA" id="ARBA00022729"/>
    </source>
</evidence>
<dbReference type="PRINTS" id="PR00765">
    <property type="entry name" value="CRBOXYPTASEA"/>
</dbReference>
<evidence type="ECO:0000256" key="7">
    <source>
        <dbReference type="ARBA" id="ARBA00022801"/>
    </source>
</evidence>
<dbReference type="FunFam" id="3.40.630.10:FF:000084">
    <property type="entry name" value="Carboxypeptidase B2"/>
    <property type="match status" value="1"/>
</dbReference>
<name>A0A1I7YF77_9BILA</name>
<accession>A0A1I7YF77</accession>
<evidence type="ECO:0000256" key="12">
    <source>
        <dbReference type="SAM" id="Phobius"/>
    </source>
</evidence>
<evidence type="ECO:0000256" key="11">
    <source>
        <dbReference type="PROSITE-ProRule" id="PRU01379"/>
    </source>
</evidence>
<dbReference type="WBParaSite" id="L893_g15718.t1">
    <property type="protein sequence ID" value="L893_g15718.t1"/>
    <property type="gene ID" value="L893_g15718"/>
</dbReference>
<dbReference type="InterPro" id="IPR036990">
    <property type="entry name" value="M14A-like_propep"/>
</dbReference>
<dbReference type="PANTHER" id="PTHR11705">
    <property type="entry name" value="PROTEASE FAMILY M14 CARBOXYPEPTIDASE A,B"/>
    <property type="match status" value="1"/>
</dbReference>
<keyword evidence="5" id="KW-0479">Metal-binding</keyword>
<dbReference type="PROSITE" id="PS52035">
    <property type="entry name" value="PEPTIDASE_M14"/>
    <property type="match status" value="1"/>
</dbReference>
<keyword evidence="8" id="KW-0862">Zinc</keyword>
<dbReference type="Gene3D" id="3.30.70.340">
    <property type="entry name" value="Metallocarboxypeptidase-like"/>
    <property type="match status" value="1"/>
</dbReference>
<keyword evidence="12" id="KW-0812">Transmembrane</keyword>
<evidence type="ECO:0000256" key="1">
    <source>
        <dbReference type="ARBA" id="ARBA00001947"/>
    </source>
</evidence>
<evidence type="ECO:0000256" key="8">
    <source>
        <dbReference type="ARBA" id="ARBA00022833"/>
    </source>
</evidence>
<dbReference type="PANTHER" id="PTHR11705:SF91">
    <property type="entry name" value="FI01817P-RELATED"/>
    <property type="match status" value="1"/>
</dbReference>
<keyword evidence="10" id="KW-1015">Disulfide bond</keyword>
<keyword evidence="3" id="KW-0121">Carboxypeptidase</keyword>
<protein>
    <submittedName>
        <fullName evidence="15">Peptidase_M14 domain-containing protein</fullName>
    </submittedName>
</protein>
<reference evidence="15" key="1">
    <citation type="submission" date="2016-11" db="UniProtKB">
        <authorList>
            <consortium name="WormBaseParasite"/>
        </authorList>
    </citation>
    <scope>IDENTIFICATION</scope>
</reference>
<dbReference type="GO" id="GO:0006508">
    <property type="term" value="P:proteolysis"/>
    <property type="evidence" value="ECO:0007669"/>
    <property type="project" value="UniProtKB-KW"/>
</dbReference>
<dbReference type="SMART" id="SM00631">
    <property type="entry name" value="Zn_pept"/>
    <property type="match status" value="1"/>
</dbReference>
<keyword evidence="12" id="KW-1133">Transmembrane helix</keyword>
<dbReference type="AlphaFoldDB" id="A0A1I7YF77"/>
<evidence type="ECO:0000313" key="14">
    <source>
        <dbReference type="Proteomes" id="UP000095287"/>
    </source>
</evidence>
<dbReference type="Proteomes" id="UP000095287">
    <property type="component" value="Unplaced"/>
</dbReference>
<evidence type="ECO:0000256" key="5">
    <source>
        <dbReference type="ARBA" id="ARBA00022723"/>
    </source>
</evidence>
<sequence length="451" mass="51542">MLPWEKMIDRDERRIMRLIAAALIVLLFIATTIGFFVWLSHQHEGYVIRVEPETERQHNFVAALYFEGFFNVRFINETTKNGTDAMDIVVRQDALEDLENFLIGRKTHYEIIKEIDEEINFPEKVDAFALGHHNSYDSIVKWMNELTLTYYGLVETFTMGTTHEHRPIVGIRIGVSKQDKPKRAIWIDGGTHGREWAAVHAVTFFIHQLLCQYGIDKNMTKYVDTLEFFIVPVVNPDGYEFTRSAIDNRLWRKNRSARQCNATGNCCQGVDLNRNFDVFFGERDSSDDPCSNMHQGTAPFSEPETRAIKDMVLSNDLKDRLHAFITMHTFGQTVLYPDTMGNDSLHVNEEELKSLGAKVVDAIKGVRGTEYKTGKSSELMYPFSGSHDWAAFVAGIKNAFCIEMSPLFTPETKTIGFMLPKDELVPTAIEVWEGVKAIIEAVIAYKEDKPK</sequence>